<gene>
    <name evidence="1" type="ORF">E2C01_018787</name>
</gene>
<proteinExistence type="predicted"/>
<accession>A0A5B7DXF8</accession>
<reference evidence="1 2" key="1">
    <citation type="submission" date="2019-05" db="EMBL/GenBank/DDBJ databases">
        <title>Another draft genome of Portunus trituberculatus and its Hox gene families provides insights of decapod evolution.</title>
        <authorList>
            <person name="Jeong J.-H."/>
            <person name="Song I."/>
            <person name="Kim S."/>
            <person name="Choi T."/>
            <person name="Kim D."/>
            <person name="Ryu S."/>
            <person name="Kim W."/>
        </authorList>
    </citation>
    <scope>NUCLEOTIDE SEQUENCE [LARGE SCALE GENOMIC DNA]</scope>
    <source>
        <tissue evidence="1">Muscle</tissue>
    </source>
</reference>
<name>A0A5B7DXF8_PORTR</name>
<organism evidence="1 2">
    <name type="scientific">Portunus trituberculatus</name>
    <name type="common">Swimming crab</name>
    <name type="synonym">Neptunus trituberculatus</name>
    <dbReference type="NCBI Taxonomy" id="210409"/>
    <lineage>
        <taxon>Eukaryota</taxon>
        <taxon>Metazoa</taxon>
        <taxon>Ecdysozoa</taxon>
        <taxon>Arthropoda</taxon>
        <taxon>Crustacea</taxon>
        <taxon>Multicrustacea</taxon>
        <taxon>Malacostraca</taxon>
        <taxon>Eumalacostraca</taxon>
        <taxon>Eucarida</taxon>
        <taxon>Decapoda</taxon>
        <taxon>Pleocyemata</taxon>
        <taxon>Brachyura</taxon>
        <taxon>Eubrachyura</taxon>
        <taxon>Portunoidea</taxon>
        <taxon>Portunidae</taxon>
        <taxon>Portuninae</taxon>
        <taxon>Portunus</taxon>
    </lineage>
</organism>
<dbReference type="Proteomes" id="UP000324222">
    <property type="component" value="Unassembled WGS sequence"/>
</dbReference>
<sequence length="144" mass="15243">MLISDGAWRSHLAQVAGDVHNGIDEELLVHEVAGVLLCLLDGGGGQHPAQGITPPRRHLPLILHTDQEDDGGGGGGEVVCRHHPFLEVCDAPRPHTAITTALFGTHNGGGDRRGAGLNITCWHKKACILKHFCASSLLFLKGSD</sequence>
<keyword evidence="2" id="KW-1185">Reference proteome</keyword>
<comment type="caution">
    <text evidence="1">The sequence shown here is derived from an EMBL/GenBank/DDBJ whole genome shotgun (WGS) entry which is preliminary data.</text>
</comment>
<dbReference type="AlphaFoldDB" id="A0A5B7DXF8"/>
<protein>
    <submittedName>
        <fullName evidence="1">Uncharacterized protein</fullName>
    </submittedName>
</protein>
<evidence type="ECO:0000313" key="2">
    <source>
        <dbReference type="Proteomes" id="UP000324222"/>
    </source>
</evidence>
<dbReference type="EMBL" id="VSRR010001492">
    <property type="protein sequence ID" value="MPC25666.1"/>
    <property type="molecule type" value="Genomic_DNA"/>
</dbReference>
<evidence type="ECO:0000313" key="1">
    <source>
        <dbReference type="EMBL" id="MPC25666.1"/>
    </source>
</evidence>